<keyword evidence="3 6" id="KW-1133">Transmembrane helix</keyword>
<dbReference type="AlphaFoldDB" id="A0A6A6VLY5"/>
<evidence type="ECO:0000313" key="7">
    <source>
        <dbReference type="EMBL" id="KAF2750734.1"/>
    </source>
</evidence>
<gene>
    <name evidence="7" type="ORF">M011DRAFT_464555</name>
</gene>
<organism evidence="7 8">
    <name type="scientific">Sporormia fimetaria CBS 119925</name>
    <dbReference type="NCBI Taxonomy" id="1340428"/>
    <lineage>
        <taxon>Eukaryota</taxon>
        <taxon>Fungi</taxon>
        <taxon>Dikarya</taxon>
        <taxon>Ascomycota</taxon>
        <taxon>Pezizomycotina</taxon>
        <taxon>Dothideomycetes</taxon>
        <taxon>Pleosporomycetidae</taxon>
        <taxon>Pleosporales</taxon>
        <taxon>Sporormiaceae</taxon>
        <taxon>Sporormia</taxon>
    </lineage>
</organism>
<dbReference type="Proteomes" id="UP000799440">
    <property type="component" value="Unassembled WGS sequence"/>
</dbReference>
<proteinExistence type="predicted"/>
<keyword evidence="5" id="KW-0968">Cytoplasmic vesicle</keyword>
<name>A0A6A6VLY5_9PLEO</name>
<evidence type="ECO:0000256" key="2">
    <source>
        <dbReference type="ARBA" id="ARBA00022824"/>
    </source>
</evidence>
<dbReference type="Pfam" id="PF09446">
    <property type="entry name" value="VMA21"/>
    <property type="match status" value="1"/>
</dbReference>
<evidence type="ECO:0000256" key="4">
    <source>
        <dbReference type="ARBA" id="ARBA00023136"/>
    </source>
</evidence>
<dbReference type="GO" id="GO:0070072">
    <property type="term" value="P:vacuolar proton-transporting V-type ATPase complex assembly"/>
    <property type="evidence" value="ECO:0007669"/>
    <property type="project" value="InterPro"/>
</dbReference>
<evidence type="ECO:0000256" key="5">
    <source>
        <dbReference type="ARBA" id="ARBA00023329"/>
    </source>
</evidence>
<keyword evidence="2" id="KW-0256">Endoplasmic reticulum</keyword>
<feature type="transmembrane region" description="Helical" evidence="6">
    <location>
        <begin position="24"/>
        <end position="44"/>
    </location>
</feature>
<evidence type="ECO:0000256" key="1">
    <source>
        <dbReference type="ARBA" id="ARBA00022692"/>
    </source>
</evidence>
<keyword evidence="1 6" id="KW-0812">Transmembrane</keyword>
<evidence type="ECO:0000313" key="8">
    <source>
        <dbReference type="Proteomes" id="UP000799440"/>
    </source>
</evidence>
<dbReference type="EMBL" id="MU006563">
    <property type="protein sequence ID" value="KAF2750734.1"/>
    <property type="molecule type" value="Genomic_DNA"/>
</dbReference>
<keyword evidence="8" id="KW-1185">Reference proteome</keyword>
<accession>A0A6A6VLY5</accession>
<keyword evidence="4 6" id="KW-0472">Membrane</keyword>
<evidence type="ECO:0008006" key="9">
    <source>
        <dbReference type="Google" id="ProtNLM"/>
    </source>
</evidence>
<reference evidence="7" key="1">
    <citation type="journal article" date="2020" name="Stud. Mycol.">
        <title>101 Dothideomycetes genomes: a test case for predicting lifestyles and emergence of pathogens.</title>
        <authorList>
            <person name="Haridas S."/>
            <person name="Albert R."/>
            <person name="Binder M."/>
            <person name="Bloem J."/>
            <person name="Labutti K."/>
            <person name="Salamov A."/>
            <person name="Andreopoulos B."/>
            <person name="Baker S."/>
            <person name="Barry K."/>
            <person name="Bills G."/>
            <person name="Bluhm B."/>
            <person name="Cannon C."/>
            <person name="Castanera R."/>
            <person name="Culley D."/>
            <person name="Daum C."/>
            <person name="Ezra D."/>
            <person name="Gonzalez J."/>
            <person name="Henrissat B."/>
            <person name="Kuo A."/>
            <person name="Liang C."/>
            <person name="Lipzen A."/>
            <person name="Lutzoni F."/>
            <person name="Magnuson J."/>
            <person name="Mondo S."/>
            <person name="Nolan M."/>
            <person name="Ohm R."/>
            <person name="Pangilinan J."/>
            <person name="Park H.-J."/>
            <person name="Ramirez L."/>
            <person name="Alfaro M."/>
            <person name="Sun H."/>
            <person name="Tritt A."/>
            <person name="Yoshinaga Y."/>
            <person name="Zwiers L.-H."/>
            <person name="Turgeon B."/>
            <person name="Goodwin S."/>
            <person name="Spatafora J."/>
            <person name="Crous P."/>
            <person name="Grigoriev I."/>
        </authorList>
    </citation>
    <scope>NUCLEOTIDE SEQUENCE</scope>
    <source>
        <strain evidence="7">CBS 119925</strain>
    </source>
</reference>
<evidence type="ECO:0000256" key="6">
    <source>
        <dbReference type="SAM" id="Phobius"/>
    </source>
</evidence>
<protein>
    <recommendedName>
        <fullName evidence="9">Vacuolar ATPase assembly integral membrane protein VMA21</fullName>
    </recommendedName>
</protein>
<dbReference type="InterPro" id="IPR019013">
    <property type="entry name" value="Vma21"/>
</dbReference>
<dbReference type="GO" id="GO:0031410">
    <property type="term" value="C:cytoplasmic vesicle"/>
    <property type="evidence" value="ECO:0007669"/>
    <property type="project" value="UniProtKB-KW"/>
</dbReference>
<dbReference type="OrthoDB" id="160405at2759"/>
<sequence>MVTLPLGTYFFTVRWVFPGRTTPAGALAALMANVVLISYVIMAFKDDQAEQAEEAEKQKKAL</sequence>
<evidence type="ECO:0000256" key="3">
    <source>
        <dbReference type="ARBA" id="ARBA00022989"/>
    </source>
</evidence>